<comment type="caution">
    <text evidence="1">The sequence shown here is derived from an EMBL/GenBank/DDBJ whole genome shotgun (WGS) entry which is preliminary data.</text>
</comment>
<gene>
    <name evidence="1" type="ORF">GGD55_000369</name>
</gene>
<dbReference type="AlphaFoldDB" id="A0A7W8U6L5"/>
<keyword evidence="2" id="KW-1185">Reference proteome</keyword>
<accession>A0A7W8U6L5</accession>
<dbReference type="Proteomes" id="UP000585507">
    <property type="component" value="Unassembled WGS sequence"/>
</dbReference>
<evidence type="ECO:0000313" key="2">
    <source>
        <dbReference type="Proteomes" id="UP000585507"/>
    </source>
</evidence>
<dbReference type="RefSeq" id="WP_018324014.1">
    <property type="nucleotide sequence ID" value="NZ_JACHBK010000001.1"/>
</dbReference>
<dbReference type="EMBL" id="JACHBK010000001">
    <property type="protein sequence ID" value="MBB5533708.1"/>
    <property type="molecule type" value="Genomic_DNA"/>
</dbReference>
<name>A0A7W8U6L5_9HYPH</name>
<sequence length="53" mass="5939">MSNTIEYAPLPQDAAIALFLQEDNADRLTDLLVDALDEALRILKEELVSRPLN</sequence>
<organism evidence="1 2">
    <name type="scientific">Rhizobium giardinii</name>
    <dbReference type="NCBI Taxonomy" id="56731"/>
    <lineage>
        <taxon>Bacteria</taxon>
        <taxon>Pseudomonadati</taxon>
        <taxon>Pseudomonadota</taxon>
        <taxon>Alphaproteobacteria</taxon>
        <taxon>Hyphomicrobiales</taxon>
        <taxon>Rhizobiaceae</taxon>
        <taxon>Rhizobium/Agrobacterium group</taxon>
        <taxon>Rhizobium</taxon>
    </lineage>
</organism>
<proteinExistence type="predicted"/>
<protein>
    <submittedName>
        <fullName evidence="1">Uncharacterized protein</fullName>
    </submittedName>
</protein>
<reference evidence="1 2" key="1">
    <citation type="submission" date="2020-08" db="EMBL/GenBank/DDBJ databases">
        <title>Genomic Encyclopedia of Type Strains, Phase IV (KMG-V): Genome sequencing to study the core and pangenomes of soil and plant-associated prokaryotes.</title>
        <authorList>
            <person name="Whitman W."/>
        </authorList>
    </citation>
    <scope>NUCLEOTIDE SEQUENCE [LARGE SCALE GENOMIC DNA]</scope>
    <source>
        <strain evidence="1 2">SEMIA 4084</strain>
    </source>
</reference>
<evidence type="ECO:0000313" key="1">
    <source>
        <dbReference type="EMBL" id="MBB5533708.1"/>
    </source>
</evidence>